<proteinExistence type="predicted"/>
<reference evidence="1" key="1">
    <citation type="submission" date="2021-04" db="EMBL/GenBank/DDBJ databases">
        <authorList>
            <person name="Chebbi M.A.C M."/>
        </authorList>
    </citation>
    <scope>NUCLEOTIDE SEQUENCE</scope>
</reference>
<evidence type="ECO:0000313" key="2">
    <source>
        <dbReference type="Proteomes" id="UP000786811"/>
    </source>
</evidence>
<protein>
    <submittedName>
        <fullName evidence="1">Uncharacterized protein</fullName>
    </submittedName>
</protein>
<dbReference type="Proteomes" id="UP000786811">
    <property type="component" value="Unassembled WGS sequence"/>
</dbReference>
<gene>
    <name evidence="1" type="ORF">HICCMSTLAB_LOCUS7213</name>
</gene>
<comment type="caution">
    <text evidence="1">The sequence shown here is derived from an EMBL/GenBank/DDBJ whole genome shotgun (WGS) entry which is preliminary data.</text>
</comment>
<keyword evidence="2" id="KW-1185">Reference proteome</keyword>
<organism evidence="1 2">
    <name type="scientific">Cotesia congregata</name>
    <name type="common">Parasitoid wasp</name>
    <name type="synonym">Apanteles congregatus</name>
    <dbReference type="NCBI Taxonomy" id="51543"/>
    <lineage>
        <taxon>Eukaryota</taxon>
        <taxon>Metazoa</taxon>
        <taxon>Ecdysozoa</taxon>
        <taxon>Arthropoda</taxon>
        <taxon>Hexapoda</taxon>
        <taxon>Insecta</taxon>
        <taxon>Pterygota</taxon>
        <taxon>Neoptera</taxon>
        <taxon>Endopterygota</taxon>
        <taxon>Hymenoptera</taxon>
        <taxon>Apocrita</taxon>
        <taxon>Ichneumonoidea</taxon>
        <taxon>Braconidae</taxon>
        <taxon>Microgastrinae</taxon>
        <taxon>Cotesia</taxon>
    </lineage>
</organism>
<dbReference type="AlphaFoldDB" id="A0A8J2MLK1"/>
<name>A0A8J2MLK1_COTCN</name>
<evidence type="ECO:0000313" key="1">
    <source>
        <dbReference type="EMBL" id="CAG5093887.1"/>
    </source>
</evidence>
<accession>A0A8J2MLK1</accession>
<dbReference type="EMBL" id="CAJNRD030001120">
    <property type="protein sequence ID" value="CAG5093887.1"/>
    <property type="molecule type" value="Genomic_DNA"/>
</dbReference>
<sequence length="127" mass="15292">MKILIKIERSYYLEKIKQNREECIEIVLKDLVYRRALKLPVPTEELKLMDQLIATDRKISDIVNKYNRKVTESYSLSSHNDNDFRYYCYSPIIRRIKYATDRLKLLENLKKISSLRKAIPLSYELRC</sequence>